<dbReference type="RefSeq" id="WP_338600297.1">
    <property type="nucleotide sequence ID" value="NZ_CP146016.1"/>
</dbReference>
<evidence type="ECO:0000256" key="2">
    <source>
        <dbReference type="ARBA" id="ARBA00022490"/>
    </source>
</evidence>
<dbReference type="GO" id="GO:0005737">
    <property type="term" value="C:cytoplasm"/>
    <property type="evidence" value="ECO:0007669"/>
    <property type="project" value="UniProtKB-SubCell"/>
</dbReference>
<gene>
    <name evidence="10" type="ORF">V6M85_11695</name>
</gene>
<evidence type="ECO:0000259" key="8">
    <source>
        <dbReference type="Pfam" id="PF03129"/>
    </source>
</evidence>
<dbReference type="Proteomes" id="UP001432202">
    <property type="component" value="Chromosome"/>
</dbReference>
<dbReference type="InterPro" id="IPR036621">
    <property type="entry name" value="Anticodon-bd_dom_sf"/>
</dbReference>
<dbReference type="AlphaFoldDB" id="A0AAX4L1V7"/>
<evidence type="ECO:0000256" key="6">
    <source>
        <dbReference type="ARBA" id="ARBA00075947"/>
    </source>
</evidence>
<keyword evidence="2" id="KW-0963">Cytoplasm</keyword>
<protein>
    <recommendedName>
        <fullName evidence="5">Threonine--tRNA ligase editing subunit</fullName>
    </recommendedName>
    <alternativeName>
        <fullName evidence="6">Ser-tRNA(Thr) hydrolase</fullName>
    </alternativeName>
    <alternativeName>
        <fullName evidence="7">Threonyl-tRNA synthetase editing subunit</fullName>
    </alternativeName>
</protein>
<dbReference type="GO" id="GO:0002161">
    <property type="term" value="F:aminoacyl-tRNA deacylase activity"/>
    <property type="evidence" value="ECO:0007669"/>
    <property type="project" value="UniProtKB-ARBA"/>
</dbReference>
<evidence type="ECO:0000256" key="5">
    <source>
        <dbReference type="ARBA" id="ARBA00072786"/>
    </source>
</evidence>
<dbReference type="InterPro" id="IPR023509">
    <property type="entry name" value="DTD-like_sf"/>
</dbReference>
<evidence type="ECO:0000256" key="7">
    <source>
        <dbReference type="ARBA" id="ARBA00080730"/>
    </source>
</evidence>
<dbReference type="GO" id="GO:0006435">
    <property type="term" value="P:threonyl-tRNA aminoacylation"/>
    <property type="evidence" value="ECO:0007669"/>
    <property type="project" value="TreeGrafter"/>
</dbReference>
<dbReference type="GO" id="GO:0004829">
    <property type="term" value="F:threonine-tRNA ligase activity"/>
    <property type="evidence" value="ECO:0007669"/>
    <property type="project" value="InterPro"/>
</dbReference>
<comment type="similarity">
    <text evidence="4">Belongs to the class-II aminoacyl-tRNA synthetase family. Archaea-specific ThrRS editing domain subfamily.</text>
</comment>
<dbReference type="Pfam" id="PF08915">
    <property type="entry name" value="tRNA-Thr_ED"/>
    <property type="match status" value="1"/>
</dbReference>
<dbReference type="SUPFAM" id="SSF52954">
    <property type="entry name" value="Class II aaRS ABD-related"/>
    <property type="match status" value="1"/>
</dbReference>
<dbReference type="InterPro" id="IPR004154">
    <property type="entry name" value="Anticodon-bd"/>
</dbReference>
<dbReference type="GO" id="GO:0008270">
    <property type="term" value="F:zinc ion binding"/>
    <property type="evidence" value="ECO:0007669"/>
    <property type="project" value="InterPro"/>
</dbReference>
<dbReference type="Gene3D" id="3.50.80.10">
    <property type="entry name" value="D-tyrosyl-tRNA(Tyr) deacylase"/>
    <property type="match status" value="1"/>
</dbReference>
<dbReference type="Pfam" id="PF03129">
    <property type="entry name" value="HGTP_anticodon"/>
    <property type="match status" value="1"/>
</dbReference>
<reference evidence="10 11" key="1">
    <citation type="submission" date="2024-02" db="EMBL/GenBank/DDBJ databases">
        <title>STSV induces naive adaptation in Sulfolobus.</title>
        <authorList>
            <person name="Xiang X."/>
            <person name="Song M."/>
        </authorList>
    </citation>
    <scope>NUCLEOTIDE SEQUENCE [LARGE SCALE GENOMIC DNA]</scope>
    <source>
        <strain evidence="10 11">RT2</strain>
    </source>
</reference>
<dbReference type="InterPro" id="IPR047246">
    <property type="entry name" value="ThrRS_anticodon"/>
</dbReference>
<keyword evidence="3" id="KW-0648">Protein biosynthesis</keyword>
<dbReference type="CDD" id="cd00860">
    <property type="entry name" value="ThrRS_anticodon"/>
    <property type="match status" value="1"/>
</dbReference>
<dbReference type="PANTHER" id="PTHR11451">
    <property type="entry name" value="THREONINE-TRNA LIGASE"/>
    <property type="match status" value="1"/>
</dbReference>
<dbReference type="Gene3D" id="3.40.50.800">
    <property type="entry name" value="Anticodon-binding domain"/>
    <property type="match status" value="1"/>
</dbReference>
<evidence type="ECO:0000256" key="4">
    <source>
        <dbReference type="ARBA" id="ARBA00060816"/>
    </source>
</evidence>
<feature type="domain" description="Anticodon-binding" evidence="8">
    <location>
        <begin position="279"/>
        <end position="368"/>
    </location>
</feature>
<accession>A0AAX4L1V7</accession>
<dbReference type="FunFam" id="3.40.50.800:FF:000001">
    <property type="entry name" value="Threonine--tRNA ligase"/>
    <property type="match status" value="1"/>
</dbReference>
<dbReference type="GO" id="GO:0005524">
    <property type="term" value="F:ATP binding"/>
    <property type="evidence" value="ECO:0007669"/>
    <property type="project" value="InterPro"/>
</dbReference>
<sequence>MIILFIHASDFSFSVKDKAIKEPEEPKLTSIELKNTLVCFTTVEKGDDEEIVNKSINDILDVYNKVKAESVVIYPYAHLSSNLASPELAVKILEEIENLLKDKIKVYRAPFGWYKAFSINCYGHPLSELSRRIRKVEELEKSEELKYCEKFGFPTSPESAFMRRAVIGYLRRTLQPSFETENNENVSEGEMSIVHQYVEGGRTLPCINENPKTLVIFGGVRDLNLPKEINDSKNKIRIWWVTEKNRTYIDIGRLIYHLILDSINKTQPPTLPDWLNPIQVRLLPVKKDFLEFSIKVAEKLSEGGIRVDIDDLDDGLGNKIRRAGTEWIPYVAIIGEREVKTNSLTVKIRAKNEQRSMSVEELIKEIKDEVREKQNLPLYYSKRRK</sequence>
<evidence type="ECO:0000313" key="10">
    <source>
        <dbReference type="EMBL" id="WWQ60101.1"/>
    </source>
</evidence>
<evidence type="ECO:0000256" key="3">
    <source>
        <dbReference type="ARBA" id="ARBA00022917"/>
    </source>
</evidence>
<dbReference type="PANTHER" id="PTHR11451:SF44">
    <property type="entry name" value="THREONINE--TRNA LIGASE, CHLOROPLASTIC_MITOCHONDRIAL 2"/>
    <property type="match status" value="1"/>
</dbReference>
<comment type="subcellular location">
    <subcellularLocation>
        <location evidence="1">Cytoplasm</location>
    </subcellularLocation>
</comment>
<keyword evidence="11" id="KW-1185">Reference proteome</keyword>
<evidence type="ECO:0000256" key="1">
    <source>
        <dbReference type="ARBA" id="ARBA00004496"/>
    </source>
</evidence>
<name>A0AAX4L1V7_9CREN</name>
<evidence type="ECO:0000259" key="9">
    <source>
        <dbReference type="Pfam" id="PF08915"/>
    </source>
</evidence>
<dbReference type="EMBL" id="CP146016">
    <property type="protein sequence ID" value="WWQ60101.1"/>
    <property type="molecule type" value="Genomic_DNA"/>
</dbReference>
<dbReference type="GeneID" id="89337442"/>
<dbReference type="FunFam" id="3.50.80.10:FF:000004">
    <property type="entry name" value="Threonine--tRNA ligase"/>
    <property type="match status" value="1"/>
</dbReference>
<evidence type="ECO:0000313" key="11">
    <source>
        <dbReference type="Proteomes" id="UP001432202"/>
    </source>
</evidence>
<organism evidence="10 11">
    <name type="scientific">Sulfolobus tengchongensis</name>
    <dbReference type="NCBI Taxonomy" id="207809"/>
    <lineage>
        <taxon>Archaea</taxon>
        <taxon>Thermoproteota</taxon>
        <taxon>Thermoprotei</taxon>
        <taxon>Sulfolobales</taxon>
        <taxon>Sulfolobaceae</taxon>
        <taxon>Sulfolobus</taxon>
    </lineage>
</organism>
<feature type="domain" description="Threonyl-tRNA synthetase editing" evidence="9">
    <location>
        <begin position="1"/>
        <end position="133"/>
    </location>
</feature>
<proteinExistence type="inferred from homology"/>
<dbReference type="NCBIfam" id="NF011500">
    <property type="entry name" value="PRK14938.1"/>
    <property type="match status" value="1"/>
</dbReference>
<dbReference type="InterPro" id="IPR015011">
    <property type="entry name" value="Threonyl-tRNA_syn_edit_dom_arc"/>
</dbReference>